<dbReference type="RefSeq" id="WP_179669807.1">
    <property type="nucleotide sequence ID" value="NZ_JACCFP010000001.1"/>
</dbReference>
<dbReference type="Pfam" id="PF18306">
    <property type="entry name" value="LDcluster4"/>
    <property type="match status" value="1"/>
</dbReference>
<dbReference type="PANTHER" id="PTHR43393">
    <property type="entry name" value="CYTOKININ RIBOSIDE 5'-MONOPHOSPHATE PHOSPHORIBOHYDROLASE"/>
    <property type="match status" value="1"/>
</dbReference>
<evidence type="ECO:0000313" key="1">
    <source>
        <dbReference type="EMBL" id="NYJ03516.1"/>
    </source>
</evidence>
<dbReference type="GO" id="GO:0005829">
    <property type="term" value="C:cytosol"/>
    <property type="evidence" value="ECO:0007669"/>
    <property type="project" value="TreeGrafter"/>
</dbReference>
<dbReference type="SUPFAM" id="SSF102405">
    <property type="entry name" value="MCP/YpsA-like"/>
    <property type="match status" value="1"/>
</dbReference>
<dbReference type="InterPro" id="IPR041164">
    <property type="entry name" value="LDcluster4"/>
</dbReference>
<accession>A0A853C917</accession>
<dbReference type="PANTHER" id="PTHR43393:SF3">
    <property type="entry name" value="LYSINE DECARBOXYLASE-LIKE PROTEIN"/>
    <property type="match status" value="1"/>
</dbReference>
<dbReference type="Gene3D" id="3.40.50.450">
    <property type="match status" value="1"/>
</dbReference>
<protein>
    <recommendedName>
        <fullName evidence="3">TIGR00725 family protein</fullName>
    </recommendedName>
</protein>
<name>A0A853C917_9ACTN</name>
<dbReference type="EMBL" id="JACCFP010000001">
    <property type="protein sequence ID" value="NYJ03516.1"/>
    <property type="molecule type" value="Genomic_DNA"/>
</dbReference>
<dbReference type="InterPro" id="IPR052341">
    <property type="entry name" value="LOG_family_nucleotidases"/>
</dbReference>
<gene>
    <name evidence="1" type="ORF">HNR19_004214</name>
</gene>
<keyword evidence="2" id="KW-1185">Reference proteome</keyword>
<comment type="caution">
    <text evidence="1">The sequence shown here is derived from an EMBL/GenBank/DDBJ whole genome shotgun (WGS) entry which is preliminary data.</text>
</comment>
<evidence type="ECO:0008006" key="3">
    <source>
        <dbReference type="Google" id="ProtNLM"/>
    </source>
</evidence>
<sequence length="151" mass="14854">MRYVAVCGPADADPALLDHARRAGRLLAAGGWVVLTGGLGGVMAAAAEGVSAAGGTAIAILPGTDRSAAAPGHAFALPTGMGEMRNALLVRSADAVLAIGGSWGTLSEVALAARTAVPLAVVAGEVPSFAGDEVVVAETVDEAIRALQERS</sequence>
<evidence type="ECO:0000313" key="2">
    <source>
        <dbReference type="Proteomes" id="UP000530424"/>
    </source>
</evidence>
<proteinExistence type="predicted"/>
<organism evidence="1 2">
    <name type="scientific">Nocardioides thalensis</name>
    <dbReference type="NCBI Taxonomy" id="1914755"/>
    <lineage>
        <taxon>Bacteria</taxon>
        <taxon>Bacillati</taxon>
        <taxon>Actinomycetota</taxon>
        <taxon>Actinomycetes</taxon>
        <taxon>Propionibacteriales</taxon>
        <taxon>Nocardioidaceae</taxon>
        <taxon>Nocardioides</taxon>
    </lineage>
</organism>
<dbReference type="Proteomes" id="UP000530424">
    <property type="component" value="Unassembled WGS sequence"/>
</dbReference>
<reference evidence="1 2" key="1">
    <citation type="submission" date="2020-07" db="EMBL/GenBank/DDBJ databases">
        <title>Sequencing the genomes of 1000 actinobacteria strains.</title>
        <authorList>
            <person name="Klenk H.-P."/>
        </authorList>
    </citation>
    <scope>NUCLEOTIDE SEQUENCE [LARGE SCALE GENOMIC DNA]</scope>
    <source>
        <strain evidence="1 2">DSM 103833</strain>
    </source>
</reference>
<dbReference type="AlphaFoldDB" id="A0A853C917"/>